<evidence type="ECO:0000313" key="3">
    <source>
        <dbReference type="EMBL" id="MCS4556160.1"/>
    </source>
</evidence>
<feature type="transmembrane region" description="Helical" evidence="2">
    <location>
        <begin position="523"/>
        <end position="544"/>
    </location>
</feature>
<feature type="region of interest" description="Disordered" evidence="1">
    <location>
        <begin position="103"/>
        <end position="139"/>
    </location>
</feature>
<feature type="transmembrane region" description="Helical" evidence="2">
    <location>
        <begin position="433"/>
        <end position="453"/>
    </location>
</feature>
<proteinExistence type="predicted"/>
<feature type="transmembrane region" description="Helical" evidence="2">
    <location>
        <begin position="228"/>
        <end position="253"/>
    </location>
</feature>
<accession>A0ABT2FIK0</accession>
<evidence type="ECO:0000313" key="4">
    <source>
        <dbReference type="Proteomes" id="UP001201549"/>
    </source>
</evidence>
<sequence>MKFDKQRSFRKSMTWVHTWTGLPVGWLLFAIFVTGTLSFYRLEITQWMQPETQQATIYDQGQGLTHATALLEEYGADAEQWTIGFPTARTPLYQVRWRVPEPEQGEAREGKPGSHNAAAKSEQQHSTAAPATDSAGKLKPQEGYRGMKYFMMDPATGQVITPRDTAGGEFLYRFHFQLYGMHWAIGRTLVVIATFFMFVAIITGVIIHRNIFKDFFSFRPRKGQRSWLDAHAATSVIALPFHLILTFSGLLFLAGQLVPMVAGAAYNGDPRGFLRDYRGGGNIEQPAPNPNNARLYDINAIAADALQRAPEGIDSINIKRPGKADAEISVTTLAPSLFGGKASLDDLRYDGVTGKFLPKEEPEHSAAETIWKFMLTTHMGLFATPITRALLFLSGVFGSVMIASGLVMWLVAREKDRQKLGYMPKGHRLVERLNVAAIAGLMCAVAGFFWANRLVPATQAERGEWEINGFFIVWGICLLHAIFRPHLHAWREQLLLAALGLMSLPLLNGLSGGNFIWQNLQQGQFASVGFDLTALALGLGLLFAARQVQLKIQAAKTLASPAEPKPRFNKRQADSLQEQ</sequence>
<keyword evidence="2" id="KW-1133">Transmembrane helix</keyword>
<dbReference type="InterPro" id="IPR005625">
    <property type="entry name" value="PepSY-ass_TM"/>
</dbReference>
<feature type="transmembrane region" description="Helical" evidence="2">
    <location>
        <begin position="465"/>
        <end position="483"/>
    </location>
</feature>
<dbReference type="PANTHER" id="PTHR34219:SF4">
    <property type="entry name" value="PEPSY DOMAIN-CONTAINING PROTEIN"/>
    <property type="match status" value="1"/>
</dbReference>
<evidence type="ECO:0000256" key="1">
    <source>
        <dbReference type="SAM" id="MobiDB-lite"/>
    </source>
</evidence>
<feature type="transmembrane region" description="Helical" evidence="2">
    <location>
        <begin position="495"/>
        <end position="517"/>
    </location>
</feature>
<protein>
    <submittedName>
        <fullName evidence="3">PepSY domain-containing protein</fullName>
    </submittedName>
</protein>
<name>A0ABT2FIK0_9GAMM</name>
<feature type="transmembrane region" description="Helical" evidence="2">
    <location>
        <begin position="184"/>
        <end position="207"/>
    </location>
</feature>
<feature type="compositionally biased region" description="Basic and acidic residues" evidence="1">
    <location>
        <begin position="103"/>
        <end position="112"/>
    </location>
</feature>
<dbReference type="EMBL" id="JAKOGG010000003">
    <property type="protein sequence ID" value="MCS4556160.1"/>
    <property type="molecule type" value="Genomic_DNA"/>
</dbReference>
<dbReference type="RefSeq" id="WP_238895562.1">
    <property type="nucleotide sequence ID" value="NZ_JAKOGG010000003.1"/>
</dbReference>
<feature type="transmembrane region" description="Helical" evidence="2">
    <location>
        <begin position="389"/>
        <end position="412"/>
    </location>
</feature>
<dbReference type="PANTHER" id="PTHR34219">
    <property type="entry name" value="IRON-REGULATED INNER MEMBRANE PROTEIN-RELATED"/>
    <property type="match status" value="1"/>
</dbReference>
<feature type="transmembrane region" description="Helical" evidence="2">
    <location>
        <begin position="21"/>
        <end position="40"/>
    </location>
</feature>
<evidence type="ECO:0000256" key="2">
    <source>
        <dbReference type="SAM" id="Phobius"/>
    </source>
</evidence>
<keyword evidence="4" id="KW-1185">Reference proteome</keyword>
<feature type="region of interest" description="Disordered" evidence="1">
    <location>
        <begin position="559"/>
        <end position="579"/>
    </location>
</feature>
<gene>
    <name evidence="3" type="ORF">L9G74_06895</name>
</gene>
<keyword evidence="2" id="KW-0812">Transmembrane</keyword>
<dbReference type="Pfam" id="PF03929">
    <property type="entry name" value="PepSY_TM"/>
    <property type="match status" value="1"/>
</dbReference>
<reference evidence="4" key="1">
    <citation type="submission" date="2023-07" db="EMBL/GenBank/DDBJ databases">
        <title>Shewanella mangrovi sp. nov., an acetaldehyde- degrading bacterium isolated from mangrove sediment.</title>
        <authorList>
            <person name="Liu Y."/>
        </authorList>
    </citation>
    <scope>NUCLEOTIDE SEQUENCE [LARGE SCALE GENOMIC DNA]</scope>
    <source>
        <strain evidence="4">C32</strain>
    </source>
</reference>
<keyword evidence="2" id="KW-0472">Membrane</keyword>
<comment type="caution">
    <text evidence="3">The sequence shown here is derived from an EMBL/GenBank/DDBJ whole genome shotgun (WGS) entry which is preliminary data.</text>
</comment>
<dbReference type="Proteomes" id="UP001201549">
    <property type="component" value="Unassembled WGS sequence"/>
</dbReference>
<organism evidence="3 4">
    <name type="scientific">Shewanella electrica</name>
    <dbReference type="NCBI Taxonomy" id="515560"/>
    <lineage>
        <taxon>Bacteria</taxon>
        <taxon>Pseudomonadati</taxon>
        <taxon>Pseudomonadota</taxon>
        <taxon>Gammaproteobacteria</taxon>
        <taxon>Alteromonadales</taxon>
        <taxon>Shewanellaceae</taxon>
        <taxon>Shewanella</taxon>
    </lineage>
</organism>